<dbReference type="InterPro" id="IPR018740">
    <property type="entry name" value="DUF2282_membr"/>
</dbReference>
<dbReference type="AlphaFoldDB" id="A0A8J6IVM6"/>
<dbReference type="RefSeq" id="WP_186507706.1">
    <property type="nucleotide sequence ID" value="NZ_JACNEP010000014.1"/>
</dbReference>
<keyword evidence="3" id="KW-1185">Reference proteome</keyword>
<feature type="signal peptide" evidence="1">
    <location>
        <begin position="1"/>
        <end position="25"/>
    </location>
</feature>
<reference evidence="2" key="1">
    <citation type="journal article" date="2018" name="Int. J. Syst. Evol. Microbiol.">
        <title>Neptunicella marina gen. nov., sp. nov., isolated from surface seawater.</title>
        <authorList>
            <person name="Liu X."/>
            <person name="Lai Q."/>
            <person name="Du Y."/>
            <person name="Zhang X."/>
            <person name="Liu Z."/>
            <person name="Sun F."/>
            <person name="Shao Z."/>
        </authorList>
    </citation>
    <scope>NUCLEOTIDE SEQUENCE</scope>
    <source>
        <strain evidence="2">S27-2</strain>
    </source>
</reference>
<name>A0A8J6IVM6_9ALTE</name>
<reference evidence="2" key="2">
    <citation type="submission" date="2020-08" db="EMBL/GenBank/DDBJ databases">
        <authorList>
            <person name="Lai Q."/>
        </authorList>
    </citation>
    <scope>NUCLEOTIDE SEQUENCE</scope>
    <source>
        <strain evidence="2">S27-2</strain>
    </source>
</reference>
<sequence length="94" mass="9753">MNKNLIASAALAAVISTFVAPVAHAGGKEKCYGVAEAGQNDCANLAGTHSCAGQSTLDKDPGEWKLVAKGTCEELGGMSKAEAKKRYKEQQKKA</sequence>
<organism evidence="2 3">
    <name type="scientific">Neptunicella marina</name>
    <dbReference type="NCBI Taxonomy" id="2125989"/>
    <lineage>
        <taxon>Bacteria</taxon>
        <taxon>Pseudomonadati</taxon>
        <taxon>Pseudomonadota</taxon>
        <taxon>Gammaproteobacteria</taxon>
        <taxon>Alteromonadales</taxon>
        <taxon>Alteromonadaceae</taxon>
        <taxon>Neptunicella</taxon>
    </lineage>
</organism>
<accession>A0A8J6IVM6</accession>
<dbReference type="EMBL" id="JACNEP010000014">
    <property type="protein sequence ID" value="MBC3767189.1"/>
    <property type="molecule type" value="Genomic_DNA"/>
</dbReference>
<protein>
    <submittedName>
        <fullName evidence="2">DUF2282 domain-containing protein</fullName>
    </submittedName>
</protein>
<keyword evidence="1" id="KW-0732">Signal</keyword>
<comment type="caution">
    <text evidence="2">The sequence shown here is derived from an EMBL/GenBank/DDBJ whole genome shotgun (WGS) entry which is preliminary data.</text>
</comment>
<dbReference type="Proteomes" id="UP000601768">
    <property type="component" value="Unassembled WGS sequence"/>
</dbReference>
<evidence type="ECO:0000313" key="2">
    <source>
        <dbReference type="EMBL" id="MBC3767189.1"/>
    </source>
</evidence>
<feature type="chain" id="PRO_5035157049" evidence="1">
    <location>
        <begin position="26"/>
        <end position="94"/>
    </location>
</feature>
<proteinExistence type="predicted"/>
<evidence type="ECO:0000256" key="1">
    <source>
        <dbReference type="SAM" id="SignalP"/>
    </source>
</evidence>
<evidence type="ECO:0000313" key="3">
    <source>
        <dbReference type="Proteomes" id="UP000601768"/>
    </source>
</evidence>
<dbReference type="Pfam" id="PF10048">
    <property type="entry name" value="DUF2282"/>
    <property type="match status" value="1"/>
</dbReference>
<gene>
    <name evidence="2" type="ORF">H8B19_15010</name>
</gene>